<comment type="caution">
    <text evidence="1">The sequence shown here is derived from an EMBL/GenBank/DDBJ whole genome shotgun (WGS) entry which is preliminary data.</text>
</comment>
<sequence>AQQYRNRKKLLESKPTPRLILEVLRRDAPKDYFLQRVDLSNAKISPDLETPAINIFFHQKTRDRKMLGLSIVGDFPGIGPVPINFINTAYPKLVGRIEKHERQHVRTYTHRRGVKKEGIQVLSEAALHELVSCLAEKKHITSKKEIVVEIKRLRRRMIKKIDSLIEVFRESGYKEDLLQHIRANNLAILERNLEAIRKAMEFLPLSEIRMVIANSYWSLIEADLQKRIALVQKYKERKKNR</sequence>
<accession>A0A497JFC9</accession>
<dbReference type="EMBL" id="QMWO01000089">
    <property type="protein sequence ID" value="RLG69240.1"/>
    <property type="molecule type" value="Genomic_DNA"/>
</dbReference>
<evidence type="ECO:0000313" key="2">
    <source>
        <dbReference type="Proteomes" id="UP000277633"/>
    </source>
</evidence>
<evidence type="ECO:0000313" key="1">
    <source>
        <dbReference type="EMBL" id="RLG69240.1"/>
    </source>
</evidence>
<name>A0A497JFC9_9ARCH</name>
<reference evidence="1 2" key="1">
    <citation type="submission" date="2018-06" db="EMBL/GenBank/DDBJ databases">
        <title>Extensive metabolic versatility and redundancy in microbially diverse, dynamic hydrothermal sediments.</title>
        <authorList>
            <person name="Dombrowski N."/>
            <person name="Teske A."/>
            <person name="Baker B.J."/>
        </authorList>
    </citation>
    <scope>NUCLEOTIDE SEQUENCE [LARGE SCALE GENOMIC DNA]</scope>
    <source>
        <strain evidence="1">B9_G13</strain>
    </source>
</reference>
<gene>
    <name evidence="1" type="ORF">DRO07_02560</name>
</gene>
<organism evidence="1 2">
    <name type="scientific">Candidatus Iainarchaeum sp</name>
    <dbReference type="NCBI Taxonomy" id="3101447"/>
    <lineage>
        <taxon>Archaea</taxon>
        <taxon>Candidatus Iainarchaeota</taxon>
        <taxon>Candidatus Iainarchaeia</taxon>
        <taxon>Candidatus Iainarchaeales</taxon>
        <taxon>Candidatus Iainarchaeaceae</taxon>
        <taxon>Candidatus Iainarchaeum</taxon>
    </lineage>
</organism>
<dbReference type="AlphaFoldDB" id="A0A497JFC9"/>
<protein>
    <submittedName>
        <fullName evidence="1">Uncharacterized protein</fullName>
    </submittedName>
</protein>
<proteinExistence type="predicted"/>
<dbReference type="Proteomes" id="UP000277633">
    <property type="component" value="Unassembled WGS sequence"/>
</dbReference>
<feature type="non-terminal residue" evidence="1">
    <location>
        <position position="1"/>
    </location>
</feature>